<comment type="caution">
    <text evidence="2">The sequence shown here is derived from an EMBL/GenBank/DDBJ whole genome shotgun (WGS) entry which is preliminary data.</text>
</comment>
<reference evidence="2" key="2">
    <citation type="submission" date="2023-02" db="EMBL/GenBank/DDBJ databases">
        <authorList>
            <person name="Swenson N.G."/>
            <person name="Wegrzyn J.L."/>
            <person name="Mcevoy S.L."/>
        </authorList>
    </citation>
    <scope>NUCLEOTIDE SEQUENCE</scope>
    <source>
        <strain evidence="2">91603</strain>
        <tissue evidence="2">Leaf</tissue>
    </source>
</reference>
<proteinExistence type="predicted"/>
<feature type="compositionally biased region" description="Acidic residues" evidence="1">
    <location>
        <begin position="22"/>
        <end position="54"/>
    </location>
</feature>
<sequence length="88" mass="10303">MVVPWWIESDGGGSKGIGWVEEEEVEEEEIEEEEEEVEEVEEEEIDEEEEEEEEEGRRRICWLAKFEIVYSVVDGFEVAVGAVFRFEG</sequence>
<accession>A0AAD5INH6</accession>
<dbReference type="EMBL" id="JAJSOW010000104">
    <property type="protein sequence ID" value="KAI9169776.1"/>
    <property type="molecule type" value="Genomic_DNA"/>
</dbReference>
<name>A0AAD5INH6_ACENE</name>
<dbReference type="Proteomes" id="UP001064489">
    <property type="component" value="Chromosome 7"/>
</dbReference>
<feature type="region of interest" description="Disordered" evidence="1">
    <location>
        <begin position="22"/>
        <end position="56"/>
    </location>
</feature>
<dbReference type="AlphaFoldDB" id="A0AAD5INH6"/>
<organism evidence="2 3">
    <name type="scientific">Acer negundo</name>
    <name type="common">Box elder</name>
    <dbReference type="NCBI Taxonomy" id="4023"/>
    <lineage>
        <taxon>Eukaryota</taxon>
        <taxon>Viridiplantae</taxon>
        <taxon>Streptophyta</taxon>
        <taxon>Embryophyta</taxon>
        <taxon>Tracheophyta</taxon>
        <taxon>Spermatophyta</taxon>
        <taxon>Magnoliopsida</taxon>
        <taxon>eudicotyledons</taxon>
        <taxon>Gunneridae</taxon>
        <taxon>Pentapetalae</taxon>
        <taxon>rosids</taxon>
        <taxon>malvids</taxon>
        <taxon>Sapindales</taxon>
        <taxon>Sapindaceae</taxon>
        <taxon>Hippocastanoideae</taxon>
        <taxon>Acereae</taxon>
        <taxon>Acer</taxon>
    </lineage>
</organism>
<keyword evidence="3" id="KW-1185">Reference proteome</keyword>
<protein>
    <submittedName>
        <fullName evidence="2">Uncharacterized protein</fullName>
    </submittedName>
</protein>
<evidence type="ECO:0000313" key="3">
    <source>
        <dbReference type="Proteomes" id="UP001064489"/>
    </source>
</evidence>
<reference evidence="2" key="1">
    <citation type="journal article" date="2022" name="Plant J.">
        <title>Strategies of tolerance reflected in two North American maple genomes.</title>
        <authorList>
            <person name="McEvoy S.L."/>
            <person name="Sezen U.U."/>
            <person name="Trouern-Trend A."/>
            <person name="McMahon S.M."/>
            <person name="Schaberg P.G."/>
            <person name="Yang J."/>
            <person name="Wegrzyn J.L."/>
            <person name="Swenson N.G."/>
        </authorList>
    </citation>
    <scope>NUCLEOTIDE SEQUENCE</scope>
    <source>
        <strain evidence="2">91603</strain>
    </source>
</reference>
<evidence type="ECO:0000256" key="1">
    <source>
        <dbReference type="SAM" id="MobiDB-lite"/>
    </source>
</evidence>
<gene>
    <name evidence="2" type="ORF">LWI28_017476</name>
</gene>
<evidence type="ECO:0000313" key="2">
    <source>
        <dbReference type="EMBL" id="KAI9169776.1"/>
    </source>
</evidence>